<dbReference type="InterPro" id="IPR050934">
    <property type="entry name" value="ITIH"/>
</dbReference>
<dbReference type="InterPro" id="IPR010600">
    <property type="entry name" value="ITI_HC_C"/>
</dbReference>
<evidence type="ECO:0000256" key="1">
    <source>
        <dbReference type="ARBA" id="ARBA00004613"/>
    </source>
</evidence>
<dbReference type="PANTHER" id="PTHR10338">
    <property type="entry name" value="INTER-ALPHA-TRYPSIN INHIBITOR HEAVY CHAIN FAMILY MEMBER"/>
    <property type="match status" value="1"/>
</dbReference>
<comment type="similarity">
    <text evidence="2">Belongs to the ITIH family.</text>
</comment>
<name>A0A674DK37_SALTR</name>
<dbReference type="SMART" id="SM00327">
    <property type="entry name" value="VWA"/>
    <property type="match status" value="1"/>
</dbReference>
<dbReference type="Ensembl" id="ENSSTUT00000103388.1">
    <property type="protein sequence ID" value="ENSSTUP00000096250.1"/>
    <property type="gene ID" value="ENSSTUG00000042535.1"/>
</dbReference>
<organism evidence="14 15">
    <name type="scientific">Salmo trutta</name>
    <name type="common">Brown trout</name>
    <dbReference type="NCBI Taxonomy" id="8032"/>
    <lineage>
        <taxon>Eukaryota</taxon>
        <taxon>Metazoa</taxon>
        <taxon>Chordata</taxon>
        <taxon>Craniata</taxon>
        <taxon>Vertebrata</taxon>
        <taxon>Euteleostomi</taxon>
        <taxon>Actinopterygii</taxon>
        <taxon>Neopterygii</taxon>
        <taxon>Teleostei</taxon>
        <taxon>Protacanthopterygii</taxon>
        <taxon>Salmoniformes</taxon>
        <taxon>Salmonidae</taxon>
        <taxon>Salmoninae</taxon>
        <taxon>Salmo</taxon>
    </lineage>
</organism>
<dbReference type="InterPro" id="IPR002035">
    <property type="entry name" value="VWF_A"/>
</dbReference>
<keyword evidence="15" id="KW-1185">Reference proteome</keyword>
<evidence type="ECO:0000256" key="2">
    <source>
        <dbReference type="ARBA" id="ARBA00010158"/>
    </source>
</evidence>
<dbReference type="GO" id="GO:0030212">
    <property type="term" value="P:hyaluronan metabolic process"/>
    <property type="evidence" value="ECO:0007669"/>
    <property type="project" value="InterPro"/>
</dbReference>
<dbReference type="GeneTree" id="ENSGT00940000154554"/>
<dbReference type="SMART" id="SM00609">
    <property type="entry name" value="VIT"/>
    <property type="match status" value="1"/>
</dbReference>
<reference evidence="14" key="1">
    <citation type="submission" date="2025-08" db="UniProtKB">
        <authorList>
            <consortium name="Ensembl"/>
        </authorList>
    </citation>
    <scope>IDENTIFICATION</scope>
</reference>
<evidence type="ECO:0000256" key="5">
    <source>
        <dbReference type="ARBA" id="ARBA00022729"/>
    </source>
</evidence>
<reference evidence="14" key="2">
    <citation type="submission" date="2025-09" db="UniProtKB">
        <authorList>
            <consortium name="Ensembl"/>
        </authorList>
    </citation>
    <scope>IDENTIFICATION</scope>
</reference>
<evidence type="ECO:0000313" key="15">
    <source>
        <dbReference type="Proteomes" id="UP000472277"/>
    </source>
</evidence>
<comment type="subcellular location">
    <subcellularLocation>
        <location evidence="1">Secreted</location>
    </subcellularLocation>
</comment>
<dbReference type="GO" id="GO:0005576">
    <property type="term" value="C:extracellular region"/>
    <property type="evidence" value="ECO:0007669"/>
    <property type="project" value="UniProtKB-SubCell"/>
</dbReference>
<dbReference type="Proteomes" id="UP000472277">
    <property type="component" value="Chromosome 14"/>
</dbReference>
<evidence type="ECO:0000256" key="11">
    <source>
        <dbReference type="SAM" id="SignalP"/>
    </source>
</evidence>
<accession>A0A674DK37</accession>
<dbReference type="SUPFAM" id="SSF53300">
    <property type="entry name" value="vWA-like"/>
    <property type="match status" value="1"/>
</dbReference>
<evidence type="ECO:0000313" key="14">
    <source>
        <dbReference type="Ensembl" id="ENSSTUP00000096250.1"/>
    </source>
</evidence>
<feature type="signal peptide" evidence="11">
    <location>
        <begin position="1"/>
        <end position="26"/>
    </location>
</feature>
<dbReference type="Pfam" id="PF08487">
    <property type="entry name" value="VIT"/>
    <property type="match status" value="1"/>
</dbReference>
<gene>
    <name evidence="14" type="primary">ITIH3</name>
</gene>
<keyword evidence="5 11" id="KW-0732">Signal</keyword>
<dbReference type="FunFam" id="3.40.50.410:FF:000013">
    <property type="entry name" value="inter-alpha-trypsin inhibitor heavy chain H2"/>
    <property type="match status" value="1"/>
</dbReference>
<feature type="domain" description="VWFA" evidence="12">
    <location>
        <begin position="266"/>
        <end position="449"/>
    </location>
</feature>
<evidence type="ECO:0000256" key="4">
    <source>
        <dbReference type="ARBA" id="ARBA00022690"/>
    </source>
</evidence>
<sequence>MYVHVSLSRFLFLPLCLSLFLHLSLSQVEVYSVKVACKVASRFAHTVITSSALNKANSSQEVFFEVDLPKTAFITNFSMSVSNHGICISVCVKEKEKAKKQYEKAVSTGQTAGLVKASGRKMEKFSVSVNIAANSNVTFILTYEELLQRKLGQYEIMTRVKPKQLVQHFEIVADIYEPQGIAFLDAYGTFISNELLPLVEKTVTDKKAHISFCPTMDQQRKCPGCDGTLIDGDFLIKYDVNRAETLVNGYFVHFFAPPDLPRVPKNVVFVIDRSGSMAGNKMHQTREAMLTILNDLHEDDYFGIVTFDHVISTWKGSLTKATTENVSEAKGFVQTIQQSGYTDINGALMKAVDIMMKDKQAKKSTERSVSMIILLTDGMPNSGVSSTPQIQKNVHDAMGGNMSLFCLGFGNDVDYSFLDVMSRQNQGLARRIYEGSDATVQLQGFYKEVASPLLSEVDLHYPDNLVNSLTNSHYKQLFNGSEIVVAGRLTDNSLDNFLVEVFAKGVRNRQAQHNIETGTAEEKGNATAQALEMSLQYSFVTPLTSMVVTKPKTEEEQEEPLIADKLTEGMRPSGMGGERGRQPYLQCPPCCHATLGLQRGIQKFEWASPQPNRILQLEQSVVDSAVDGDPHFMIELPEQEDALCFNIDDRPGTIFNLVRDQLAGILVNGQTIGDKKVAPDGKVNAYFGRFGIVHQGLGVRLEVTTHDITVSQDGKQAKLLWSDTASLKGANLDLQVTKDRSLTVTLRDSVRFVVILHKVWKQHPYHQDYLGFYTLDSHLLSPSVHGLLGQFYHGVQFEVRDMRPGEEPEKPDATMLVKGQELTVTRGWQRDFRWDVKNGENVPCWFIHSNGNGLIDGNHTDYIIFFSTRVWI</sequence>
<feature type="domain" description="VIT" evidence="13">
    <location>
        <begin position="14"/>
        <end position="145"/>
    </location>
</feature>
<dbReference type="InterPro" id="IPR013694">
    <property type="entry name" value="VIT"/>
</dbReference>
<protein>
    <recommendedName>
        <fullName evidence="10">Inter-alpha-trypsin inhibitor heavy chain H3</fullName>
    </recommendedName>
</protein>
<keyword evidence="4" id="KW-0646">Protease inhibitor</keyword>
<evidence type="ECO:0000256" key="7">
    <source>
        <dbReference type="ARBA" id="ARBA00022974"/>
    </source>
</evidence>
<evidence type="ECO:0000256" key="10">
    <source>
        <dbReference type="ARBA" id="ARBA00039924"/>
    </source>
</evidence>
<keyword evidence="7" id="KW-0654">Proteoglycan</keyword>
<evidence type="ECO:0000259" key="13">
    <source>
        <dbReference type="PROSITE" id="PS51468"/>
    </source>
</evidence>
<feature type="chain" id="PRO_5025693351" description="Inter-alpha-trypsin inhibitor heavy chain H3" evidence="11">
    <location>
        <begin position="27"/>
        <end position="872"/>
    </location>
</feature>
<evidence type="ECO:0000256" key="9">
    <source>
        <dbReference type="ARBA" id="ARBA00037051"/>
    </source>
</evidence>
<dbReference type="AlphaFoldDB" id="A0A674DK37"/>
<dbReference type="GO" id="GO:0004867">
    <property type="term" value="F:serine-type endopeptidase inhibitor activity"/>
    <property type="evidence" value="ECO:0007669"/>
    <property type="project" value="UniProtKB-KW"/>
</dbReference>
<proteinExistence type="inferred from homology"/>
<evidence type="ECO:0000256" key="8">
    <source>
        <dbReference type="ARBA" id="ARBA00023180"/>
    </source>
</evidence>
<dbReference type="Gene3D" id="3.40.50.410">
    <property type="entry name" value="von Willebrand factor, type A domain"/>
    <property type="match status" value="1"/>
</dbReference>
<evidence type="ECO:0000259" key="12">
    <source>
        <dbReference type="PROSITE" id="PS50234"/>
    </source>
</evidence>
<keyword evidence="8" id="KW-0325">Glycoprotein</keyword>
<dbReference type="Pfam" id="PF00092">
    <property type="entry name" value="VWA"/>
    <property type="match status" value="1"/>
</dbReference>
<dbReference type="InterPro" id="IPR036465">
    <property type="entry name" value="vWFA_dom_sf"/>
</dbReference>
<comment type="function">
    <text evidence="9">May act as a carrier of hyaluronan in serum or as a binding protein between hyaluronan and other matrix protein, including those on cell surfaces in tissues to regulate the localization, synthesis and degradation of hyaluronan which are essential to cells undergoing biological processes.</text>
</comment>
<dbReference type="PANTHER" id="PTHR10338:SF115">
    <property type="entry name" value="INTER-ALPHA-TRYPSIN INHIBITOR HEAVY CHAIN H3"/>
    <property type="match status" value="1"/>
</dbReference>
<dbReference type="PROSITE" id="PS51468">
    <property type="entry name" value="VIT"/>
    <property type="match status" value="1"/>
</dbReference>
<evidence type="ECO:0000256" key="3">
    <source>
        <dbReference type="ARBA" id="ARBA00022525"/>
    </source>
</evidence>
<dbReference type="PROSITE" id="PS50234">
    <property type="entry name" value="VWFA"/>
    <property type="match status" value="1"/>
</dbReference>
<keyword evidence="6" id="KW-0722">Serine protease inhibitor</keyword>
<dbReference type="Pfam" id="PF06668">
    <property type="entry name" value="ITI_HC_C"/>
    <property type="match status" value="1"/>
</dbReference>
<evidence type="ECO:0000256" key="6">
    <source>
        <dbReference type="ARBA" id="ARBA00022900"/>
    </source>
</evidence>
<keyword evidence="3" id="KW-0964">Secreted</keyword>